<evidence type="ECO:0000256" key="3">
    <source>
        <dbReference type="ARBA" id="ARBA00022692"/>
    </source>
</evidence>
<keyword evidence="8" id="KW-1185">Reference proteome</keyword>
<keyword evidence="3 6" id="KW-0812">Transmembrane</keyword>
<dbReference type="RefSeq" id="WP_003353591.1">
    <property type="nucleotide sequence ID" value="NZ_JH414748.1"/>
</dbReference>
<dbReference type="PANTHER" id="PTHR42770:SF7">
    <property type="entry name" value="MEMBRANE PROTEIN"/>
    <property type="match status" value="1"/>
</dbReference>
<dbReference type="Pfam" id="PF13520">
    <property type="entry name" value="AA_permease_2"/>
    <property type="match status" value="1"/>
</dbReference>
<evidence type="ECO:0000313" key="7">
    <source>
        <dbReference type="EMBL" id="EHL78551.1"/>
    </source>
</evidence>
<feature type="transmembrane region" description="Helical" evidence="6">
    <location>
        <begin position="79"/>
        <end position="98"/>
    </location>
</feature>
<dbReference type="InterPro" id="IPR050367">
    <property type="entry name" value="APC_superfamily"/>
</dbReference>
<feature type="transmembrane region" description="Helical" evidence="6">
    <location>
        <begin position="142"/>
        <end position="161"/>
    </location>
</feature>
<dbReference type="Gene3D" id="1.20.1740.10">
    <property type="entry name" value="Amino acid/polyamine transporter I"/>
    <property type="match status" value="1"/>
</dbReference>
<feature type="transmembrane region" description="Helical" evidence="6">
    <location>
        <begin position="312"/>
        <end position="335"/>
    </location>
</feature>
<feature type="transmembrane region" description="Helical" evidence="6">
    <location>
        <begin position="118"/>
        <end position="135"/>
    </location>
</feature>
<dbReference type="Proteomes" id="UP000011747">
    <property type="component" value="Unassembled WGS sequence"/>
</dbReference>
<feature type="transmembrane region" description="Helical" evidence="6">
    <location>
        <begin position="221"/>
        <end position="242"/>
    </location>
</feature>
<evidence type="ECO:0000256" key="5">
    <source>
        <dbReference type="ARBA" id="ARBA00023136"/>
    </source>
</evidence>
<dbReference type="HOGENOM" id="CLU_007946_15_12_9"/>
<feature type="transmembrane region" description="Helical" evidence="6">
    <location>
        <begin position="399"/>
        <end position="415"/>
    </location>
</feature>
<evidence type="ECO:0008006" key="9">
    <source>
        <dbReference type="Google" id="ProtNLM"/>
    </source>
</evidence>
<keyword evidence="5 6" id="KW-0472">Membrane</keyword>
<evidence type="ECO:0000256" key="6">
    <source>
        <dbReference type="SAM" id="Phobius"/>
    </source>
</evidence>
<dbReference type="PANTHER" id="PTHR42770">
    <property type="entry name" value="AMINO ACID TRANSPORTER-RELATED"/>
    <property type="match status" value="1"/>
</dbReference>
<evidence type="ECO:0000256" key="1">
    <source>
        <dbReference type="ARBA" id="ARBA00004651"/>
    </source>
</evidence>
<keyword evidence="2" id="KW-1003">Cell membrane</keyword>
<evidence type="ECO:0000256" key="4">
    <source>
        <dbReference type="ARBA" id="ARBA00022989"/>
    </source>
</evidence>
<accession>G9QJW2</accession>
<gene>
    <name evidence="7" type="ORF">HMPREF1015_01501</name>
</gene>
<dbReference type="GO" id="GO:0022857">
    <property type="term" value="F:transmembrane transporter activity"/>
    <property type="evidence" value="ECO:0007669"/>
    <property type="project" value="InterPro"/>
</dbReference>
<protein>
    <recommendedName>
        <fullName evidence="9">Amino acid permease/ SLC12A domain-containing protein</fullName>
    </recommendedName>
</protein>
<sequence>MNLKRDLGWKEATSLGTGAMVGAGIFILSGVAAGKAGPAVMLAFVIAALLEILLGLCYAELASRYPRAGGAYEYVRQTMGSFVGTLIGWSYWGAWLAASSFVSQGFGNYLNSLTGAPPLLSAVALLLVLGFLNILGIKFSGVVQVGIVVVEIIVLLLFFALGFGHVDYSLYTPFAPNGFEGILAAALVGFLSMVGWDVIVDAGEEMKNPSKTIPKAIFSSIIIVLFLYCGLLFVSTGVVPWQELGSSKVPVAFASQQFLGDFGPTLVSIVIVIALPATANAFIISISRTAFAMGRNGFLPKKIGFIHPRFQTPVYAILLGVSIQILFTLVSSINIAVNATGFLYLITFIFTMIAFFISRRKATLEEKSTQFLTPFYPFLPALALIISLCLLIPVGGSGFFSGLIWLSTGFCIYLIRTKSIKATDKVRRKENEIKISSNEVIDSVVE</sequence>
<reference evidence="7 8" key="1">
    <citation type="submission" date="2011-09" db="EMBL/GenBank/DDBJ databases">
        <title>The Genome Sequence of Bacillus smithii 7_3_47FAA.</title>
        <authorList>
            <consortium name="The Broad Institute Genome Sequencing Platform"/>
            <person name="Earl A."/>
            <person name="Ward D."/>
            <person name="Feldgarden M."/>
            <person name="Gevers D."/>
            <person name="Daigneault M."/>
            <person name="Strauss J."/>
            <person name="Allen-Vercoe E."/>
            <person name="Young S.K."/>
            <person name="Zeng Q."/>
            <person name="Gargeya S."/>
            <person name="Fitzgerald M."/>
            <person name="Haas B."/>
            <person name="Abouelleil A."/>
            <person name="Alvarado L."/>
            <person name="Arachchi H.M."/>
            <person name="Berlin A."/>
            <person name="Brown A."/>
            <person name="Chapman S.B."/>
            <person name="Chen Z."/>
            <person name="Dunbar C."/>
            <person name="Freedman E."/>
            <person name="Gearin G."/>
            <person name="Goldberg J."/>
            <person name="Griggs A."/>
            <person name="Gujja S."/>
            <person name="Heiman D."/>
            <person name="Howarth C."/>
            <person name="Larson L."/>
            <person name="Lui A."/>
            <person name="MacDonald P.J.P."/>
            <person name="Montmayeur A."/>
            <person name="Murphy C."/>
            <person name="Neiman D."/>
            <person name="Pearson M."/>
            <person name="Priest M."/>
            <person name="Roberts A."/>
            <person name="Saif S."/>
            <person name="Shea T."/>
            <person name="Shenoy N."/>
            <person name="Sisk P."/>
            <person name="Stolte C."/>
            <person name="Sykes S."/>
            <person name="Wortman J."/>
            <person name="Nusbaum C."/>
            <person name="Birren B."/>
        </authorList>
    </citation>
    <scope>NUCLEOTIDE SEQUENCE [LARGE SCALE GENOMIC DNA]</scope>
    <source>
        <strain evidence="7 8">7_3_47FAA</strain>
    </source>
</reference>
<evidence type="ECO:0000313" key="8">
    <source>
        <dbReference type="Proteomes" id="UP000011747"/>
    </source>
</evidence>
<dbReference type="PIRSF" id="PIRSF006060">
    <property type="entry name" value="AA_transporter"/>
    <property type="match status" value="1"/>
</dbReference>
<feature type="transmembrane region" description="Helical" evidence="6">
    <location>
        <begin position="181"/>
        <end position="200"/>
    </location>
</feature>
<proteinExistence type="predicted"/>
<evidence type="ECO:0000256" key="2">
    <source>
        <dbReference type="ARBA" id="ARBA00022475"/>
    </source>
</evidence>
<dbReference type="AlphaFoldDB" id="G9QJW2"/>
<name>G9QJW2_9BACI</name>
<dbReference type="GO" id="GO:0005886">
    <property type="term" value="C:plasma membrane"/>
    <property type="evidence" value="ECO:0007669"/>
    <property type="project" value="UniProtKB-SubCell"/>
</dbReference>
<feature type="transmembrane region" description="Helical" evidence="6">
    <location>
        <begin position="12"/>
        <end position="33"/>
    </location>
</feature>
<organism evidence="7 8">
    <name type="scientific">Bacillus smithii 7_3_47FAA</name>
    <dbReference type="NCBI Taxonomy" id="665952"/>
    <lineage>
        <taxon>Bacteria</taxon>
        <taxon>Bacillati</taxon>
        <taxon>Bacillota</taxon>
        <taxon>Bacilli</taxon>
        <taxon>Bacillales</taxon>
        <taxon>Bacillaceae</taxon>
        <taxon>Bacillus</taxon>
    </lineage>
</organism>
<feature type="transmembrane region" description="Helical" evidence="6">
    <location>
        <begin position="371"/>
        <end position="393"/>
    </location>
</feature>
<feature type="transmembrane region" description="Helical" evidence="6">
    <location>
        <begin position="341"/>
        <end position="359"/>
    </location>
</feature>
<comment type="caution">
    <text evidence="7">The sequence shown here is derived from an EMBL/GenBank/DDBJ whole genome shotgun (WGS) entry which is preliminary data.</text>
</comment>
<comment type="subcellular location">
    <subcellularLocation>
        <location evidence="1">Cell membrane</location>
        <topology evidence="1">Multi-pass membrane protein</topology>
    </subcellularLocation>
</comment>
<keyword evidence="4 6" id="KW-1133">Transmembrane helix</keyword>
<dbReference type="EMBL" id="ACWF01000065">
    <property type="protein sequence ID" value="EHL78551.1"/>
    <property type="molecule type" value="Genomic_DNA"/>
</dbReference>
<feature type="transmembrane region" description="Helical" evidence="6">
    <location>
        <begin position="262"/>
        <end position="291"/>
    </location>
</feature>
<dbReference type="PATRIC" id="fig|665952.3.peg.1285"/>
<feature type="transmembrane region" description="Helical" evidence="6">
    <location>
        <begin position="39"/>
        <end position="59"/>
    </location>
</feature>
<dbReference type="InterPro" id="IPR002293">
    <property type="entry name" value="AA/rel_permease1"/>
</dbReference>